<dbReference type="Gene3D" id="1.10.1740.10">
    <property type="match status" value="1"/>
</dbReference>
<dbReference type="InterPro" id="IPR007630">
    <property type="entry name" value="RNA_pol_sigma70_r4"/>
</dbReference>
<dbReference type="Proteomes" id="UP001430065">
    <property type="component" value="Unassembled WGS sequence"/>
</dbReference>
<gene>
    <name evidence="7" type="ORF">ISP20_07145</name>
</gene>
<dbReference type="EMBL" id="JADIKC010000003">
    <property type="protein sequence ID" value="MBM7120934.1"/>
    <property type="molecule type" value="Genomic_DNA"/>
</dbReference>
<dbReference type="SUPFAM" id="SSF88659">
    <property type="entry name" value="Sigma3 and sigma4 domains of RNA polymerase sigma factors"/>
    <property type="match status" value="1"/>
</dbReference>
<organism evidence="7 8">
    <name type="scientific">Dyella kyungheensis</name>
    <dbReference type="NCBI Taxonomy" id="1242174"/>
    <lineage>
        <taxon>Bacteria</taxon>
        <taxon>Pseudomonadati</taxon>
        <taxon>Pseudomonadota</taxon>
        <taxon>Gammaproteobacteria</taxon>
        <taxon>Lysobacterales</taxon>
        <taxon>Rhodanobacteraceae</taxon>
        <taxon>Dyella</taxon>
    </lineage>
</organism>
<name>A0ABS2JQU6_9GAMM</name>
<keyword evidence="3" id="KW-0238">DNA-binding</keyword>
<protein>
    <submittedName>
        <fullName evidence="7">Sigma-70 family RNA polymerase sigma factor</fullName>
    </submittedName>
</protein>
<dbReference type="RefSeq" id="WP_204635366.1">
    <property type="nucleotide sequence ID" value="NZ_JADIKC010000003.1"/>
</dbReference>
<proteinExistence type="predicted"/>
<evidence type="ECO:0000259" key="6">
    <source>
        <dbReference type="Pfam" id="PF04545"/>
    </source>
</evidence>
<dbReference type="PRINTS" id="PR00046">
    <property type="entry name" value="SIGMA70FCT"/>
</dbReference>
<dbReference type="CDD" id="cd06171">
    <property type="entry name" value="Sigma70_r4"/>
    <property type="match status" value="1"/>
</dbReference>
<evidence type="ECO:0000256" key="4">
    <source>
        <dbReference type="ARBA" id="ARBA00023163"/>
    </source>
</evidence>
<feature type="domain" description="RNA polymerase sigma-70 region 2" evidence="5">
    <location>
        <begin position="29"/>
        <end position="98"/>
    </location>
</feature>
<evidence type="ECO:0000259" key="5">
    <source>
        <dbReference type="Pfam" id="PF04542"/>
    </source>
</evidence>
<evidence type="ECO:0000256" key="2">
    <source>
        <dbReference type="ARBA" id="ARBA00023082"/>
    </source>
</evidence>
<dbReference type="InterPro" id="IPR013324">
    <property type="entry name" value="RNA_pol_sigma_r3/r4-like"/>
</dbReference>
<dbReference type="PANTHER" id="PTHR30385">
    <property type="entry name" value="SIGMA FACTOR F FLAGELLAR"/>
    <property type="match status" value="1"/>
</dbReference>
<keyword evidence="8" id="KW-1185">Reference proteome</keyword>
<dbReference type="NCBIfam" id="TIGR02937">
    <property type="entry name" value="sigma70-ECF"/>
    <property type="match status" value="1"/>
</dbReference>
<evidence type="ECO:0000313" key="7">
    <source>
        <dbReference type="EMBL" id="MBM7120934.1"/>
    </source>
</evidence>
<dbReference type="InterPro" id="IPR000943">
    <property type="entry name" value="RNA_pol_sigma70"/>
</dbReference>
<dbReference type="Gene3D" id="1.20.140.160">
    <property type="match status" value="1"/>
</dbReference>
<comment type="caution">
    <text evidence="7">The sequence shown here is derived from an EMBL/GenBank/DDBJ whole genome shotgun (WGS) entry which is preliminary data.</text>
</comment>
<evidence type="ECO:0000256" key="1">
    <source>
        <dbReference type="ARBA" id="ARBA00023015"/>
    </source>
</evidence>
<dbReference type="InterPro" id="IPR007627">
    <property type="entry name" value="RNA_pol_sigma70_r2"/>
</dbReference>
<evidence type="ECO:0000256" key="3">
    <source>
        <dbReference type="ARBA" id="ARBA00023125"/>
    </source>
</evidence>
<dbReference type="Pfam" id="PF04542">
    <property type="entry name" value="Sigma70_r2"/>
    <property type="match status" value="1"/>
</dbReference>
<dbReference type="InterPro" id="IPR014284">
    <property type="entry name" value="RNA_pol_sigma-70_dom"/>
</dbReference>
<reference evidence="7 8" key="1">
    <citation type="submission" date="2020-10" db="EMBL/GenBank/DDBJ databases">
        <title>Phylogeny of dyella-like bacteria.</title>
        <authorList>
            <person name="Fu J."/>
        </authorList>
    </citation>
    <scope>NUCLEOTIDE SEQUENCE [LARGE SCALE GENOMIC DNA]</scope>
    <source>
        <strain evidence="7 8">THG-B117</strain>
    </source>
</reference>
<accession>A0ABS2JQU6</accession>
<keyword evidence="4" id="KW-0804">Transcription</keyword>
<feature type="domain" description="RNA polymerase sigma-70 region 4" evidence="6">
    <location>
        <begin position="179"/>
        <end position="228"/>
    </location>
</feature>
<keyword evidence="1" id="KW-0805">Transcription regulation</keyword>
<sequence length="238" mass="26965">MEAIALEATELSLWLKLREAGDPMARDALIVKYAPWARNVARGIYVRVYLLRDAWEDCAQNALIGLMESIDRFQPDRGVSFQLYARHRVRGAVFNGLRLIKEDLAKAARRTDDDVRDRTDSLLDSGNDSIDPLESFVSMTVGLGLGYLLESNSVPDSAEASDAYSFLEREQLSRAVVTALDQLPEREHLILVMHYFHHAPFVQIADELKVTKGRVSQLHRQGLNRLRESLGKQMNENL</sequence>
<keyword evidence="2" id="KW-0731">Sigma factor</keyword>
<dbReference type="InterPro" id="IPR013325">
    <property type="entry name" value="RNA_pol_sigma_r2"/>
</dbReference>
<evidence type="ECO:0000313" key="8">
    <source>
        <dbReference type="Proteomes" id="UP001430065"/>
    </source>
</evidence>
<dbReference type="SUPFAM" id="SSF88946">
    <property type="entry name" value="Sigma2 domain of RNA polymerase sigma factors"/>
    <property type="match status" value="1"/>
</dbReference>
<dbReference type="Pfam" id="PF04545">
    <property type="entry name" value="Sigma70_r4"/>
    <property type="match status" value="1"/>
</dbReference>